<dbReference type="EMBL" id="JACCBE010000001">
    <property type="protein sequence ID" value="NYD59549.1"/>
    <property type="molecule type" value="Genomic_DNA"/>
</dbReference>
<dbReference type="Proteomes" id="UP000516957">
    <property type="component" value="Unassembled WGS sequence"/>
</dbReference>
<protein>
    <submittedName>
        <fullName evidence="2">Uncharacterized protein</fullName>
    </submittedName>
</protein>
<gene>
    <name evidence="2" type="ORF">BKA08_003787</name>
</gene>
<dbReference type="AlphaFoldDB" id="A0A7Y9F4K8"/>
<keyword evidence="1" id="KW-0472">Membrane</keyword>
<evidence type="ECO:0000256" key="1">
    <source>
        <dbReference type="SAM" id="Phobius"/>
    </source>
</evidence>
<reference evidence="2 3" key="1">
    <citation type="submission" date="2020-07" db="EMBL/GenBank/DDBJ databases">
        <title>Sequencing the genomes of 1000 actinobacteria strains.</title>
        <authorList>
            <person name="Klenk H.-P."/>
        </authorList>
    </citation>
    <scope>NUCLEOTIDE SEQUENCE [LARGE SCALE GENOMIC DNA]</scope>
    <source>
        <strain evidence="2 3">DSM 18965</strain>
    </source>
</reference>
<proteinExistence type="predicted"/>
<sequence length="140" mass="14930">MSISERSTIEETHASGTRAGWTTRRVVLAAVLALLLVSLGYVGGARSPWMAHHPSVVSGTAERVPANVPYAYFQPDDGDKFAFRLDDVAWESGDRVGSGNIPPCLREAGESVAVHAGVIEVARPYGSGSYRQVLSVTCLD</sequence>
<keyword evidence="1" id="KW-1133">Transmembrane helix</keyword>
<comment type="caution">
    <text evidence="2">The sequence shown here is derived from an EMBL/GenBank/DDBJ whole genome shotgun (WGS) entry which is preliminary data.</text>
</comment>
<accession>A0A7Y9F4K8</accession>
<evidence type="ECO:0000313" key="3">
    <source>
        <dbReference type="Proteomes" id="UP000516957"/>
    </source>
</evidence>
<evidence type="ECO:0000313" key="2">
    <source>
        <dbReference type="EMBL" id="NYD59549.1"/>
    </source>
</evidence>
<keyword evidence="1" id="KW-0812">Transmembrane</keyword>
<dbReference type="RefSeq" id="WP_179616984.1">
    <property type="nucleotide sequence ID" value="NZ_CP059163.1"/>
</dbReference>
<name>A0A7Y9F4K8_9ACTN</name>
<feature type="transmembrane region" description="Helical" evidence="1">
    <location>
        <begin position="26"/>
        <end position="44"/>
    </location>
</feature>
<organism evidence="2 3">
    <name type="scientific">Nocardioides marinisabuli</name>
    <dbReference type="NCBI Taxonomy" id="419476"/>
    <lineage>
        <taxon>Bacteria</taxon>
        <taxon>Bacillati</taxon>
        <taxon>Actinomycetota</taxon>
        <taxon>Actinomycetes</taxon>
        <taxon>Propionibacteriales</taxon>
        <taxon>Nocardioidaceae</taxon>
        <taxon>Nocardioides</taxon>
    </lineage>
</organism>
<keyword evidence="3" id="KW-1185">Reference proteome</keyword>